<sequence>MFRKRCGKRLRRKECWSGFAEGDRVAIAVGSRGVDIDVMTREVVRLVRSRGGQPFIAFPWAATGGNGGGAD</sequence>
<dbReference type="AlphaFoldDB" id="A0A1I2KA33"/>
<dbReference type="RefSeq" id="WP_177198902.1">
    <property type="nucleotide sequence ID" value="NZ_FOOK01000001.1"/>
</dbReference>
<organism evidence="1 2">
    <name type="scientific">Planifilum fulgidum</name>
    <dbReference type="NCBI Taxonomy" id="201973"/>
    <lineage>
        <taxon>Bacteria</taxon>
        <taxon>Bacillati</taxon>
        <taxon>Bacillota</taxon>
        <taxon>Bacilli</taxon>
        <taxon>Bacillales</taxon>
        <taxon>Thermoactinomycetaceae</taxon>
        <taxon>Planifilum</taxon>
    </lineage>
</organism>
<reference evidence="1 2" key="1">
    <citation type="submission" date="2016-10" db="EMBL/GenBank/DDBJ databases">
        <authorList>
            <person name="de Groot N.N."/>
        </authorList>
    </citation>
    <scope>NUCLEOTIDE SEQUENCE [LARGE SCALE GENOMIC DNA]</scope>
    <source>
        <strain evidence="1 2">DSM 44945</strain>
    </source>
</reference>
<evidence type="ECO:0000313" key="1">
    <source>
        <dbReference type="EMBL" id="SFF63814.1"/>
    </source>
</evidence>
<proteinExistence type="predicted"/>
<name>A0A1I2KA33_9BACL</name>
<gene>
    <name evidence="1" type="ORF">SAMN04488025_10199</name>
</gene>
<evidence type="ECO:0000313" key="2">
    <source>
        <dbReference type="Proteomes" id="UP000198661"/>
    </source>
</evidence>
<protein>
    <submittedName>
        <fullName evidence="1">Uncharacterized protein</fullName>
    </submittedName>
</protein>
<keyword evidence="2" id="KW-1185">Reference proteome</keyword>
<accession>A0A1I2KA33</accession>
<dbReference type="STRING" id="201973.SAMN04488025_10199"/>
<dbReference type="EMBL" id="FOOK01000001">
    <property type="protein sequence ID" value="SFF63814.1"/>
    <property type="molecule type" value="Genomic_DNA"/>
</dbReference>
<dbReference type="Proteomes" id="UP000198661">
    <property type="component" value="Unassembled WGS sequence"/>
</dbReference>